<feature type="compositionally biased region" description="Acidic residues" evidence="9">
    <location>
        <begin position="441"/>
        <end position="452"/>
    </location>
</feature>
<feature type="chain" id="PRO_5029747727" description="Interleukin-2 receptor subunit beta N-terminal domain-containing protein" evidence="11">
    <location>
        <begin position="22"/>
        <end position="542"/>
    </location>
</feature>
<organism evidence="13 14">
    <name type="scientific">Onychostoma macrolepis</name>
    <dbReference type="NCBI Taxonomy" id="369639"/>
    <lineage>
        <taxon>Eukaryota</taxon>
        <taxon>Metazoa</taxon>
        <taxon>Chordata</taxon>
        <taxon>Craniata</taxon>
        <taxon>Vertebrata</taxon>
        <taxon>Euteleostomi</taxon>
        <taxon>Actinopterygii</taxon>
        <taxon>Neopterygii</taxon>
        <taxon>Teleostei</taxon>
        <taxon>Ostariophysi</taxon>
        <taxon>Cypriniformes</taxon>
        <taxon>Cyprinidae</taxon>
        <taxon>Acrossocheilinae</taxon>
        <taxon>Onychostoma</taxon>
    </lineage>
</organism>
<feature type="compositionally biased region" description="Low complexity" evidence="9">
    <location>
        <begin position="404"/>
        <end position="413"/>
    </location>
</feature>
<evidence type="ECO:0000313" key="14">
    <source>
        <dbReference type="Proteomes" id="UP000579812"/>
    </source>
</evidence>
<dbReference type="PANTHER" id="PTHR23037:SF22">
    <property type="entry name" value="CYTOKINE RECEPTOR COMMON SUBUNIT BETA"/>
    <property type="match status" value="1"/>
</dbReference>
<dbReference type="GO" id="GO:0004896">
    <property type="term" value="F:cytokine receptor activity"/>
    <property type="evidence" value="ECO:0007669"/>
    <property type="project" value="InterPro"/>
</dbReference>
<evidence type="ECO:0000256" key="6">
    <source>
        <dbReference type="ARBA" id="ARBA00023136"/>
    </source>
</evidence>
<name>A0A7J6D8J1_9TELE</name>
<evidence type="ECO:0000256" key="7">
    <source>
        <dbReference type="ARBA" id="ARBA00023157"/>
    </source>
</evidence>
<dbReference type="PROSITE" id="PS01355">
    <property type="entry name" value="HEMATOPO_REC_S_F1"/>
    <property type="match status" value="1"/>
</dbReference>
<dbReference type="InterPro" id="IPR040951">
    <property type="entry name" value="IL2RB_N1"/>
</dbReference>
<proteinExistence type="inferred from homology"/>
<keyword evidence="7" id="KW-1015">Disulfide bond</keyword>
<dbReference type="InterPro" id="IPR013783">
    <property type="entry name" value="Ig-like_fold"/>
</dbReference>
<keyword evidence="3 10" id="KW-0812">Transmembrane</keyword>
<feature type="region of interest" description="Disordered" evidence="9">
    <location>
        <begin position="403"/>
        <end position="456"/>
    </location>
</feature>
<comment type="similarity">
    <text evidence="2">Belongs to the type I cytokine receptor family. Type 4 subfamily.</text>
</comment>
<dbReference type="InterPro" id="IPR036116">
    <property type="entry name" value="FN3_sf"/>
</dbReference>
<dbReference type="Pfam" id="PF18707">
    <property type="entry name" value="IL2RB_N1"/>
    <property type="match status" value="1"/>
</dbReference>
<gene>
    <name evidence="13" type="ORF">G5714_003108</name>
</gene>
<evidence type="ECO:0000313" key="13">
    <source>
        <dbReference type="EMBL" id="KAF4115619.1"/>
    </source>
</evidence>
<evidence type="ECO:0000256" key="3">
    <source>
        <dbReference type="ARBA" id="ARBA00022692"/>
    </source>
</evidence>
<dbReference type="GO" id="GO:0016064">
    <property type="term" value="P:immunoglobulin mediated immune response"/>
    <property type="evidence" value="ECO:0007669"/>
    <property type="project" value="TreeGrafter"/>
</dbReference>
<feature type="domain" description="Interleukin-2 receptor subunit beta N-terminal" evidence="12">
    <location>
        <begin position="28"/>
        <end position="109"/>
    </location>
</feature>
<comment type="caution">
    <text evidence="13">The sequence shown here is derived from an EMBL/GenBank/DDBJ whole genome shotgun (WGS) entry which is preliminary data.</text>
</comment>
<dbReference type="GO" id="GO:0009897">
    <property type="term" value="C:external side of plasma membrane"/>
    <property type="evidence" value="ECO:0007669"/>
    <property type="project" value="TreeGrafter"/>
</dbReference>
<evidence type="ECO:0000256" key="4">
    <source>
        <dbReference type="ARBA" id="ARBA00022729"/>
    </source>
</evidence>
<dbReference type="Proteomes" id="UP000579812">
    <property type="component" value="Unassembled WGS sequence"/>
</dbReference>
<keyword evidence="5 10" id="KW-1133">Transmembrane helix</keyword>
<evidence type="ECO:0000259" key="12">
    <source>
        <dbReference type="Pfam" id="PF18707"/>
    </source>
</evidence>
<dbReference type="SUPFAM" id="SSF49265">
    <property type="entry name" value="Fibronectin type III"/>
    <property type="match status" value="2"/>
</dbReference>
<evidence type="ECO:0000256" key="5">
    <source>
        <dbReference type="ARBA" id="ARBA00022989"/>
    </source>
</evidence>
<comment type="subcellular location">
    <subcellularLocation>
        <location evidence="1">Membrane</location>
        <topology evidence="1">Single-pass membrane protein</topology>
    </subcellularLocation>
</comment>
<evidence type="ECO:0000256" key="9">
    <source>
        <dbReference type="SAM" id="MobiDB-lite"/>
    </source>
</evidence>
<accession>A0A7J6D8J1</accession>
<evidence type="ECO:0000256" key="10">
    <source>
        <dbReference type="SAM" id="Phobius"/>
    </source>
</evidence>
<feature type="transmembrane region" description="Helical" evidence="10">
    <location>
        <begin position="247"/>
        <end position="267"/>
    </location>
</feature>
<evidence type="ECO:0000256" key="8">
    <source>
        <dbReference type="ARBA" id="ARBA00023170"/>
    </source>
</evidence>
<keyword evidence="6 10" id="KW-0472">Membrane</keyword>
<reference evidence="13 14" key="1">
    <citation type="submission" date="2020-04" db="EMBL/GenBank/DDBJ databases">
        <title>Chromosome-level genome assembly of a cyprinid fish Onychostoma macrolepis by integration of Nanopore Sequencing, Bionano and Hi-C technology.</title>
        <authorList>
            <person name="Wang D."/>
        </authorList>
    </citation>
    <scope>NUCLEOTIDE SEQUENCE [LARGE SCALE GENOMIC DNA]</scope>
    <source>
        <strain evidence="13">SWU-2019</strain>
        <tissue evidence="13">Muscle</tissue>
    </source>
</reference>
<dbReference type="PANTHER" id="PTHR23037">
    <property type="entry name" value="CYTOKINE RECEPTOR"/>
    <property type="match status" value="1"/>
</dbReference>
<dbReference type="InterPro" id="IPR003531">
    <property type="entry name" value="Hempt_rcpt_S_F1_CS"/>
</dbReference>
<sequence>MKGYWYTSLFIFIVFYGTGQYRNTQTAGLTCVNDYVTNISCLWWNSTDFSDQRCVLAGKCDMKRCVHRSCELVPLSNQSHSKRSCSLSFNKPNFFFINKFWLNVTCNGSVITKLYYQPSRHIKTQPPDMLTVSGDKITWSKGSNFPEAIKFYEFQLEFKALNISWEMAVHITITQENYVQLDQNKLTVGEEYQARMRVKPVEPMDDGHFRGEWSDWSPIVSWTSEIGKPPAKPGDDVSLTVPDDMRIVLIIGLHILLVLVGLCLVIYKAKKSKRSIKPKNQHVPDPSKYFQPLHTVHGGNFRKWLGCQNSVGQFLTPQSCDDISPVEVSDFLDVSLMDPDAQMSVAAFVHSNQVDSGLENSGTSHASSSVFSNMGYFYSKSNRGSLYLESCPVYFSYRPEQAISSTDSSPGSSYDYLQTPSYQTDQPMSPDSGFDMPGEEHCEDDQEDEDSSGAETCAAEGQALISFIMSLSQGSHSAVCPAESLAPVAVVTPWSEPVRAPRCNSSSKPAEGTMVRPSSMIEPCGSGYLTLKEMQKYSNKSI</sequence>
<keyword evidence="8" id="KW-0675">Receptor</keyword>
<evidence type="ECO:0000256" key="2">
    <source>
        <dbReference type="ARBA" id="ARBA00008280"/>
    </source>
</evidence>
<dbReference type="AlphaFoldDB" id="A0A7J6D8J1"/>
<feature type="region of interest" description="Disordered" evidence="9">
    <location>
        <begin position="498"/>
        <end position="518"/>
    </location>
</feature>
<dbReference type="Gene3D" id="2.60.40.10">
    <property type="entry name" value="Immunoglobulins"/>
    <property type="match status" value="2"/>
</dbReference>
<evidence type="ECO:0000256" key="11">
    <source>
        <dbReference type="SAM" id="SignalP"/>
    </source>
</evidence>
<protein>
    <recommendedName>
        <fullName evidence="12">Interleukin-2 receptor subunit beta N-terminal domain-containing protein</fullName>
    </recommendedName>
</protein>
<keyword evidence="14" id="KW-1185">Reference proteome</keyword>
<feature type="signal peptide" evidence="11">
    <location>
        <begin position="1"/>
        <end position="21"/>
    </location>
</feature>
<feature type="compositionally biased region" description="Polar residues" evidence="9">
    <location>
        <begin position="415"/>
        <end position="429"/>
    </location>
</feature>
<evidence type="ECO:0000256" key="1">
    <source>
        <dbReference type="ARBA" id="ARBA00004167"/>
    </source>
</evidence>
<keyword evidence="4 11" id="KW-0732">Signal</keyword>
<dbReference type="EMBL" id="JAAMOB010000003">
    <property type="protein sequence ID" value="KAF4115619.1"/>
    <property type="molecule type" value="Genomic_DNA"/>
</dbReference>